<dbReference type="Proteomes" id="UP000674084">
    <property type="component" value="Unassembled WGS sequence"/>
</dbReference>
<evidence type="ECO:0000313" key="1">
    <source>
        <dbReference type="EMBL" id="MBQ0926616.1"/>
    </source>
</evidence>
<sequence>MTFPEHPCARIEALERALEQSRTELQTFRTHVRDRIIQAHKDGDICRDGMNGGLRDLGLPEYIAGWKGTVTLSVEVYVTGTDNENTARQWAEDALTVSSQDHDVRVDDIDRQTHGFDEADEEDL</sequence>
<accession>A0ABS5DK08</accession>
<name>A0ABS5DK08_9PSEU</name>
<gene>
    <name evidence="1" type="ORF">KBO27_21930</name>
</gene>
<dbReference type="EMBL" id="JAGPXE010000010">
    <property type="protein sequence ID" value="MBQ0926616.1"/>
    <property type="molecule type" value="Genomic_DNA"/>
</dbReference>
<organism evidence="1 2">
    <name type="scientific">Saccharopolyspora endophytica</name>
    <dbReference type="NCBI Taxonomy" id="543886"/>
    <lineage>
        <taxon>Bacteria</taxon>
        <taxon>Bacillati</taxon>
        <taxon>Actinomycetota</taxon>
        <taxon>Actinomycetes</taxon>
        <taxon>Pseudonocardiales</taxon>
        <taxon>Pseudonocardiaceae</taxon>
        <taxon>Saccharopolyspora</taxon>
    </lineage>
</organism>
<protein>
    <submittedName>
        <fullName evidence="1">Uncharacterized protein</fullName>
    </submittedName>
</protein>
<comment type="caution">
    <text evidence="1">The sequence shown here is derived from an EMBL/GenBank/DDBJ whole genome shotgun (WGS) entry which is preliminary data.</text>
</comment>
<reference evidence="1 2" key="1">
    <citation type="submission" date="2021-04" db="EMBL/GenBank/DDBJ databases">
        <title>Whole-genome sequencing of Saccharopolyspora endophytica KCTC 19397.</title>
        <authorList>
            <person name="Ay H."/>
            <person name="Saygin H."/>
            <person name="Sahin N."/>
        </authorList>
    </citation>
    <scope>NUCLEOTIDE SEQUENCE [LARGE SCALE GENOMIC DNA]</scope>
    <source>
        <strain evidence="1 2">KCTC 19397</strain>
    </source>
</reference>
<keyword evidence="2" id="KW-1185">Reference proteome</keyword>
<evidence type="ECO:0000313" key="2">
    <source>
        <dbReference type="Proteomes" id="UP000674084"/>
    </source>
</evidence>
<dbReference type="RefSeq" id="WP_210971771.1">
    <property type="nucleotide sequence ID" value="NZ_JAGPXE010000010.1"/>
</dbReference>
<proteinExistence type="predicted"/>